<dbReference type="PRINTS" id="PR00080">
    <property type="entry name" value="SDRFAMILY"/>
</dbReference>
<accession>A0ABM1S4I7</accession>
<dbReference type="EC" id="1.1.1.184" evidence="4"/>
<dbReference type="GeneID" id="106473861"/>
<dbReference type="Gene3D" id="3.40.50.720">
    <property type="entry name" value="NAD(P)-binding Rossmann-like Domain"/>
    <property type="match status" value="1"/>
</dbReference>
<keyword evidence="2" id="KW-0521">NADP</keyword>
<evidence type="ECO:0000313" key="6">
    <source>
        <dbReference type="Proteomes" id="UP000694941"/>
    </source>
</evidence>
<dbReference type="InterPro" id="IPR002347">
    <property type="entry name" value="SDR_fam"/>
</dbReference>
<evidence type="ECO:0000256" key="2">
    <source>
        <dbReference type="ARBA" id="ARBA00022857"/>
    </source>
</evidence>
<dbReference type="CDD" id="cd05324">
    <property type="entry name" value="carb_red_PTCR-like_SDR_c"/>
    <property type="match status" value="1"/>
</dbReference>
<dbReference type="PANTHER" id="PTHR43963">
    <property type="entry name" value="CARBONYL REDUCTASE 1-RELATED"/>
    <property type="match status" value="1"/>
</dbReference>
<sequence>MKKKVAVVTGANKGIGFAIVKSLCTKFKGDIILTARDEIRGKNAVAKLKELHLNPIFYQLDITDADSICRLKEFLLKVYGGLDILVNNAAIAYKISSDTPDADQAEKTIRVNLFGTLCVCKTLFPILRPHARVVNVSSAAGMLHNIPNEKIREILLSPKLTEQKLCDIMKEFLKDSKAGLKQEKGWASTNYEMSKIGVTALTFLQQKQFEKDSREDIVVNTVHPGYVSTDMTNRKGVLNIEQGAEPIVYAALLPINITSPKGEFIWEDSKVVSWR</sequence>
<dbReference type="PRINTS" id="PR00081">
    <property type="entry name" value="GDHRDH"/>
</dbReference>
<keyword evidence="6" id="KW-1185">Reference proteome</keyword>
<evidence type="ECO:0000256" key="1">
    <source>
        <dbReference type="ARBA" id="ARBA00006484"/>
    </source>
</evidence>
<dbReference type="InterPro" id="IPR036291">
    <property type="entry name" value="NAD(P)-bd_dom_sf"/>
</dbReference>
<dbReference type="RefSeq" id="XP_022238492.1">
    <property type="nucleotide sequence ID" value="XM_022382784.1"/>
</dbReference>
<keyword evidence="3" id="KW-0560">Oxidoreductase</keyword>
<reference evidence="7 8" key="1">
    <citation type="submission" date="2025-05" db="UniProtKB">
        <authorList>
            <consortium name="RefSeq"/>
        </authorList>
    </citation>
    <scope>IDENTIFICATION</scope>
    <source>
        <tissue evidence="7 8">Muscle</tissue>
    </source>
</reference>
<evidence type="ECO:0000313" key="8">
    <source>
        <dbReference type="RefSeq" id="XP_022238542.1"/>
    </source>
</evidence>
<dbReference type="Proteomes" id="UP000694941">
    <property type="component" value="Unplaced"/>
</dbReference>
<evidence type="ECO:0000256" key="5">
    <source>
        <dbReference type="RuleBase" id="RU000363"/>
    </source>
</evidence>
<evidence type="ECO:0000256" key="3">
    <source>
        <dbReference type="ARBA" id="ARBA00023002"/>
    </source>
</evidence>
<name>A0ABM1S4I7_LIMPO</name>
<dbReference type="InterPro" id="IPR045313">
    <property type="entry name" value="CBR1-like"/>
</dbReference>
<dbReference type="RefSeq" id="XP_022238542.1">
    <property type="nucleotide sequence ID" value="XM_022382834.1"/>
</dbReference>
<evidence type="ECO:0000256" key="4">
    <source>
        <dbReference type="ARBA" id="ARBA00026118"/>
    </source>
</evidence>
<dbReference type="SUPFAM" id="SSF51735">
    <property type="entry name" value="NAD(P)-binding Rossmann-fold domains"/>
    <property type="match status" value="1"/>
</dbReference>
<dbReference type="PANTHER" id="PTHR43963:SF4">
    <property type="entry name" value="CARBONYL REDUCTASE (NADPH)"/>
    <property type="match status" value="1"/>
</dbReference>
<organism evidence="6 8">
    <name type="scientific">Limulus polyphemus</name>
    <name type="common">Atlantic horseshoe crab</name>
    <dbReference type="NCBI Taxonomy" id="6850"/>
    <lineage>
        <taxon>Eukaryota</taxon>
        <taxon>Metazoa</taxon>
        <taxon>Ecdysozoa</taxon>
        <taxon>Arthropoda</taxon>
        <taxon>Chelicerata</taxon>
        <taxon>Merostomata</taxon>
        <taxon>Xiphosura</taxon>
        <taxon>Limulidae</taxon>
        <taxon>Limulus</taxon>
    </lineage>
</organism>
<comment type="similarity">
    <text evidence="1 5">Belongs to the short-chain dehydrogenases/reductases (SDR) family.</text>
</comment>
<protein>
    <recommendedName>
        <fullName evidence="4">carbonyl reductase (NADPH)</fullName>
        <ecNumber evidence="4">1.1.1.184</ecNumber>
    </recommendedName>
</protein>
<gene>
    <name evidence="7 8" type="primary">LOC106473861</name>
</gene>
<proteinExistence type="inferred from homology"/>
<evidence type="ECO:0000313" key="7">
    <source>
        <dbReference type="RefSeq" id="XP_022238492.1"/>
    </source>
</evidence>
<dbReference type="Pfam" id="PF00106">
    <property type="entry name" value="adh_short"/>
    <property type="match status" value="1"/>
</dbReference>